<organism evidence="1 2">
    <name type="scientific">Allacma fusca</name>
    <dbReference type="NCBI Taxonomy" id="39272"/>
    <lineage>
        <taxon>Eukaryota</taxon>
        <taxon>Metazoa</taxon>
        <taxon>Ecdysozoa</taxon>
        <taxon>Arthropoda</taxon>
        <taxon>Hexapoda</taxon>
        <taxon>Collembola</taxon>
        <taxon>Symphypleona</taxon>
        <taxon>Sminthuridae</taxon>
        <taxon>Allacma</taxon>
    </lineage>
</organism>
<name>A0A8J2PLK1_9HEXA</name>
<feature type="non-terminal residue" evidence="1">
    <location>
        <position position="1"/>
    </location>
</feature>
<evidence type="ECO:0000313" key="1">
    <source>
        <dbReference type="EMBL" id="CAG7828089.1"/>
    </source>
</evidence>
<reference evidence="1" key="1">
    <citation type="submission" date="2021-06" db="EMBL/GenBank/DDBJ databases">
        <authorList>
            <person name="Hodson N. C."/>
            <person name="Mongue J. A."/>
            <person name="Jaron S. K."/>
        </authorList>
    </citation>
    <scope>NUCLEOTIDE SEQUENCE</scope>
</reference>
<proteinExistence type="predicted"/>
<sequence length="8" mass="954">TTHNVVRK</sequence>
<accession>A0A8J2PLK1</accession>
<dbReference type="EMBL" id="CAJVCH010546108">
    <property type="protein sequence ID" value="CAG7828089.1"/>
    <property type="molecule type" value="Genomic_DNA"/>
</dbReference>
<comment type="caution">
    <text evidence="1">The sequence shown here is derived from an EMBL/GenBank/DDBJ whole genome shotgun (WGS) entry which is preliminary data.</text>
</comment>
<dbReference type="Proteomes" id="UP000708208">
    <property type="component" value="Unassembled WGS sequence"/>
</dbReference>
<keyword evidence="2" id="KW-1185">Reference proteome</keyword>
<gene>
    <name evidence="1" type="ORF">AFUS01_LOCUS38040</name>
</gene>
<evidence type="ECO:0000313" key="2">
    <source>
        <dbReference type="Proteomes" id="UP000708208"/>
    </source>
</evidence>
<protein>
    <submittedName>
        <fullName evidence="1">Uncharacterized protein</fullName>
    </submittedName>
</protein>